<evidence type="ECO:0000256" key="9">
    <source>
        <dbReference type="SAM" id="Phobius"/>
    </source>
</evidence>
<keyword evidence="3" id="KW-0813">Transport</keyword>
<feature type="transmembrane region" description="Helical" evidence="9">
    <location>
        <begin position="532"/>
        <end position="553"/>
    </location>
</feature>
<sequence length="819" mass="83559">MPPLNSMWLEVRTSRRIGMPRASTAWANGSHWAATISVSITVTPSASTTTPALVRPCEGCVANQAWTPGARRSRDGSVAPDMQDEPTGRPPFPTGPAAPVHTVVVPIAGLAALGAAVVATWLALLVLDEARTALVLLLGGAAVAVVLAPAVRRLGTWMPRWAAIVLLAAVGITGTIGVLGLVAWDLDTQADALSEDIDEAVASLPPDSATARIAAEVDLAQRAERVLDGLAAQVVIGDDDPLAIAGRASQVVLVAVLAAFSLTQGAALVEQAVRTVQRASIREDIHRTLRAAAERGGAWLRRSLGVAGAHGLAAGGLAAALGLPGSIALGAWVAAASLLPVLGIPLAWAPVIAVGWARDVPLPLLVATALLLSIADRVAGVRWVRRPIHVGPILTLVGIGAGLYAMGLPGAVLGLLAVAALAAAFDPDTSDVAGVVEHLVDEVVPVGDDDGSLPELEPALVEASAAGPVLRLQLSRRTAAAAGALVLVVAVALRLLDAAQGFVIWLVVGGFVAIGLDRPVSAVARRTSLPRPAAVAVVLGSVVGAVVAVGWFAGPSVTDSADEIVADAPAAVRSLESLPLVGPLLESNDVSERLEEEIAALPDRLRESDVVERAVAAAGDGLLGALWITSLVIAILLDGPRLVGEVARRVRPRSRRAAIRFGRAAHLTVSNIAAATAFVAVLNGTVVMLIAVALGVPLPPVLGLWATWWNVIPQVGGFVGAAPLVLLAVGQGPWHGVIALVTFVSYQTLENHVIQPAIGGRAARLPPMLILLGVLIGGSLFGFVGAILAGPTLGVAKAAVDQLRGPPGPRIEDREPADA</sequence>
<evidence type="ECO:0000256" key="3">
    <source>
        <dbReference type="ARBA" id="ARBA00022448"/>
    </source>
</evidence>
<evidence type="ECO:0000256" key="6">
    <source>
        <dbReference type="ARBA" id="ARBA00022989"/>
    </source>
</evidence>
<keyword evidence="5 9" id="KW-0812">Transmembrane</keyword>
<feature type="transmembrane region" description="Helical" evidence="9">
    <location>
        <begin position="364"/>
        <end position="384"/>
    </location>
</feature>
<proteinExistence type="inferred from homology"/>
<feature type="transmembrane region" description="Helical" evidence="9">
    <location>
        <begin position="304"/>
        <end position="323"/>
    </location>
</feature>
<evidence type="ECO:0000256" key="8">
    <source>
        <dbReference type="SAM" id="MobiDB-lite"/>
    </source>
</evidence>
<dbReference type="PANTHER" id="PTHR21716">
    <property type="entry name" value="TRANSMEMBRANE PROTEIN"/>
    <property type="match status" value="1"/>
</dbReference>
<dbReference type="EMBL" id="CP045851">
    <property type="protein sequence ID" value="QGG94475.1"/>
    <property type="molecule type" value="Genomic_DNA"/>
</dbReference>
<protein>
    <submittedName>
        <fullName evidence="10">AI-2E family transporter</fullName>
    </submittedName>
</protein>
<feature type="region of interest" description="Disordered" evidence="8">
    <location>
        <begin position="66"/>
        <end position="95"/>
    </location>
</feature>
<dbReference type="KEGG" id="atq:GH723_04800"/>
<dbReference type="AlphaFoldDB" id="A0A5Q2RMP9"/>
<comment type="similarity">
    <text evidence="2">Belongs to the autoinducer-2 exporter (AI-2E) (TC 2.A.86) family.</text>
</comment>
<evidence type="ECO:0000256" key="1">
    <source>
        <dbReference type="ARBA" id="ARBA00004651"/>
    </source>
</evidence>
<dbReference type="GO" id="GO:0055085">
    <property type="term" value="P:transmembrane transport"/>
    <property type="evidence" value="ECO:0007669"/>
    <property type="project" value="TreeGrafter"/>
</dbReference>
<feature type="transmembrane region" description="Helical" evidence="9">
    <location>
        <begin position="708"/>
        <end position="729"/>
    </location>
</feature>
<dbReference type="Pfam" id="PF01594">
    <property type="entry name" value="AI-2E_transport"/>
    <property type="match status" value="2"/>
</dbReference>
<feature type="transmembrane region" description="Helical" evidence="9">
    <location>
        <begin position="664"/>
        <end position="696"/>
    </location>
</feature>
<organism evidence="10 11">
    <name type="scientific">Actinomarinicola tropica</name>
    <dbReference type="NCBI Taxonomy" id="2789776"/>
    <lineage>
        <taxon>Bacteria</taxon>
        <taxon>Bacillati</taxon>
        <taxon>Actinomycetota</taxon>
        <taxon>Acidimicrobiia</taxon>
        <taxon>Acidimicrobiales</taxon>
        <taxon>Iamiaceae</taxon>
        <taxon>Actinomarinicola</taxon>
    </lineage>
</organism>
<feature type="transmembrane region" description="Helical" evidence="9">
    <location>
        <begin position="769"/>
        <end position="789"/>
    </location>
</feature>
<evidence type="ECO:0000256" key="7">
    <source>
        <dbReference type="ARBA" id="ARBA00023136"/>
    </source>
</evidence>
<feature type="transmembrane region" description="Helical" evidence="9">
    <location>
        <begin position="404"/>
        <end position="425"/>
    </location>
</feature>
<gene>
    <name evidence="10" type="ORF">GH723_04800</name>
</gene>
<evidence type="ECO:0000256" key="2">
    <source>
        <dbReference type="ARBA" id="ARBA00009773"/>
    </source>
</evidence>
<feature type="transmembrane region" description="Helical" evidence="9">
    <location>
        <begin position="133"/>
        <end position="151"/>
    </location>
</feature>
<dbReference type="Proteomes" id="UP000334019">
    <property type="component" value="Chromosome"/>
</dbReference>
<keyword evidence="7 9" id="KW-0472">Membrane</keyword>
<feature type="transmembrane region" description="Helical" evidence="9">
    <location>
        <begin position="329"/>
        <end position="357"/>
    </location>
</feature>
<dbReference type="PANTHER" id="PTHR21716:SF53">
    <property type="entry name" value="PERMEASE PERM-RELATED"/>
    <property type="match status" value="1"/>
</dbReference>
<keyword evidence="4" id="KW-1003">Cell membrane</keyword>
<dbReference type="InterPro" id="IPR002549">
    <property type="entry name" value="AI-2E-like"/>
</dbReference>
<comment type="subcellular location">
    <subcellularLocation>
        <location evidence="1">Cell membrane</location>
        <topology evidence="1">Multi-pass membrane protein</topology>
    </subcellularLocation>
</comment>
<keyword evidence="6 9" id="KW-1133">Transmembrane helix</keyword>
<feature type="transmembrane region" description="Helical" evidence="9">
    <location>
        <begin position="103"/>
        <end position="127"/>
    </location>
</feature>
<evidence type="ECO:0000256" key="4">
    <source>
        <dbReference type="ARBA" id="ARBA00022475"/>
    </source>
</evidence>
<feature type="transmembrane region" description="Helical" evidence="9">
    <location>
        <begin position="163"/>
        <end position="184"/>
    </location>
</feature>
<evidence type="ECO:0000313" key="10">
    <source>
        <dbReference type="EMBL" id="QGG94475.1"/>
    </source>
</evidence>
<dbReference type="GO" id="GO:0005886">
    <property type="term" value="C:plasma membrane"/>
    <property type="evidence" value="ECO:0007669"/>
    <property type="project" value="UniProtKB-SubCell"/>
</dbReference>
<name>A0A5Q2RMP9_9ACTN</name>
<evidence type="ECO:0000256" key="5">
    <source>
        <dbReference type="ARBA" id="ARBA00022692"/>
    </source>
</evidence>
<accession>A0A5Q2RMP9</accession>
<keyword evidence="11" id="KW-1185">Reference proteome</keyword>
<feature type="transmembrane region" description="Helical" evidence="9">
    <location>
        <begin position="502"/>
        <end position="520"/>
    </location>
</feature>
<reference evidence="10 11" key="1">
    <citation type="submission" date="2019-11" db="EMBL/GenBank/DDBJ databases">
        <authorList>
            <person name="He Y."/>
        </authorList>
    </citation>
    <scope>NUCLEOTIDE SEQUENCE [LARGE SCALE GENOMIC DNA]</scope>
    <source>
        <strain evidence="10 11">SCSIO 58843</strain>
    </source>
</reference>
<evidence type="ECO:0000313" key="11">
    <source>
        <dbReference type="Proteomes" id="UP000334019"/>
    </source>
</evidence>
<feature type="transmembrane region" description="Helical" evidence="9">
    <location>
        <begin position="478"/>
        <end position="496"/>
    </location>
</feature>
<feature type="transmembrane region" description="Helical" evidence="9">
    <location>
        <begin position="622"/>
        <end position="643"/>
    </location>
</feature>